<name>A0ABT1E6G6_9FIRM</name>
<accession>A0ABT1E6G6</accession>
<dbReference type="Proteomes" id="UP001523566">
    <property type="component" value="Unassembled WGS sequence"/>
</dbReference>
<protein>
    <recommendedName>
        <fullName evidence="4">Bacterial repeat domain-containing protein</fullName>
    </recommendedName>
</protein>
<dbReference type="EMBL" id="JAMZFW010000003">
    <property type="protein sequence ID" value="MCP1101425.1"/>
    <property type="molecule type" value="Genomic_DNA"/>
</dbReference>
<evidence type="ECO:0000256" key="1">
    <source>
        <dbReference type="SAM" id="Phobius"/>
    </source>
</evidence>
<keyword evidence="1" id="KW-1133">Transmembrane helix</keyword>
<feature type="transmembrane region" description="Helical" evidence="1">
    <location>
        <begin position="376"/>
        <end position="397"/>
    </location>
</feature>
<sequence>MKGTKQLGIVLIFIALLMVIRPETVHAEIADESVFEGSEWELLFEENLEEGLVQSVCVTEDYIVTLENKDDTVDTPDILRAYYRNNKDENGNKVEQYSLAKRIDSIHYEHCNGMTYNPKTKKILVSLYTAADPENRGCLYVLNSETFEYEDRIKIADDFNVLGIGYDEETDQYVIQTNDEGGYSFKILNSDFQITDDLGSFSHTSQGDNFQDLCVSGDYIVNFPLTAGMGIGSFINMYSISARDIVSSTQLDFKFENITWDEPESICVVGPGKFLAAVNVVEDTQERKVRFYQTEVPYYQQLEVIQTVGGKEKKDIQKVLQGEKISIDYQEVKGQKISEVRVDGKAVEYNKKDKAFTFTKIEGSHSIEVIYKKVKYFRVTFFFLFVFAVGICAALLYRQHLKIQRAKKRKKAQRMRRQIQRNLYEE</sequence>
<evidence type="ECO:0008006" key="4">
    <source>
        <dbReference type="Google" id="ProtNLM"/>
    </source>
</evidence>
<dbReference type="RefSeq" id="WP_262065210.1">
    <property type="nucleotide sequence ID" value="NZ_JAMXOD010000003.1"/>
</dbReference>
<reference evidence="2 3" key="1">
    <citation type="journal article" date="2022" name="Genome Biol. Evol.">
        <title>Host diet, physiology and behaviors set the stage for Lachnospiraceae cladogenesis.</title>
        <authorList>
            <person name="Vera-Ponce De Leon A."/>
            <person name="Schneider M."/>
            <person name="Jahnes B.C."/>
            <person name="Sadowski V."/>
            <person name="Camuy-Velez L.A."/>
            <person name="Duan J."/>
            <person name="Sabree Z.L."/>
        </authorList>
    </citation>
    <scope>NUCLEOTIDE SEQUENCE [LARGE SCALE GENOMIC DNA]</scope>
    <source>
        <strain evidence="2 3">PAL113</strain>
    </source>
</reference>
<gene>
    <name evidence="2" type="ORF">NK125_03230</name>
</gene>
<evidence type="ECO:0000313" key="3">
    <source>
        <dbReference type="Proteomes" id="UP001523566"/>
    </source>
</evidence>
<keyword evidence="1" id="KW-0812">Transmembrane</keyword>
<proteinExistence type="predicted"/>
<comment type="caution">
    <text evidence="2">The sequence shown here is derived from an EMBL/GenBank/DDBJ whole genome shotgun (WGS) entry which is preliminary data.</text>
</comment>
<evidence type="ECO:0000313" key="2">
    <source>
        <dbReference type="EMBL" id="MCP1101425.1"/>
    </source>
</evidence>
<keyword evidence="1" id="KW-0472">Membrane</keyword>
<keyword evidence="3" id="KW-1185">Reference proteome</keyword>
<organism evidence="2 3">
    <name type="scientific">Aequitasia blattaphilus</name>
    <dbReference type="NCBI Taxonomy" id="2949332"/>
    <lineage>
        <taxon>Bacteria</taxon>
        <taxon>Bacillati</taxon>
        <taxon>Bacillota</taxon>
        <taxon>Clostridia</taxon>
        <taxon>Lachnospirales</taxon>
        <taxon>Lachnospiraceae</taxon>
        <taxon>Aequitasia</taxon>
    </lineage>
</organism>